<dbReference type="GO" id="GO:0009349">
    <property type="term" value="C:riboflavin synthase complex"/>
    <property type="evidence" value="ECO:0007669"/>
    <property type="project" value="UniProtKB-UniRule"/>
</dbReference>
<comment type="function">
    <text evidence="7">Catalyzes the formation of 6,7-dimethyl-8-ribityllumazine by condensation of 5-amino-6-(D-ribitylamino)uracil with 3,4-dihydroxy-2-butanone 4-phosphate. This is the penultimate step in the biosynthesis of riboflavin.</text>
</comment>
<dbReference type="Proteomes" id="UP000245533">
    <property type="component" value="Unassembled WGS sequence"/>
</dbReference>
<dbReference type="GO" id="GO:0000906">
    <property type="term" value="F:6,7-dimethyl-8-ribityllumazine synthase activity"/>
    <property type="evidence" value="ECO:0007669"/>
    <property type="project" value="UniProtKB-UniRule"/>
</dbReference>
<name>A0A316TSF4_9BACT</name>
<gene>
    <name evidence="7" type="primary">ribH</name>
    <name evidence="8" type="ORF">DDZ15_15610</name>
</gene>
<feature type="active site" description="Proton donor" evidence="7">
    <location>
        <position position="90"/>
    </location>
</feature>
<dbReference type="RefSeq" id="WP_109648060.1">
    <property type="nucleotide sequence ID" value="NZ_QGGB01000011.1"/>
</dbReference>
<dbReference type="EMBL" id="QGGB01000011">
    <property type="protein sequence ID" value="PWN05152.1"/>
    <property type="molecule type" value="Genomic_DNA"/>
</dbReference>
<comment type="similarity">
    <text evidence="2 7">Belongs to the DMRL synthase family.</text>
</comment>
<keyword evidence="5 7" id="KW-0808">Transferase</keyword>
<sequence length="160" mass="17127">MPVVTKSDTIDWKTVRIAVVAARWNSFITDEMLKGAVDALKGKGIPDKQIYQLRCPGSFELPLACKYCLDELDTDGVVAIGAVIRGGTPHFDYVCDAVTRGITDLNLESGKPVAFGVLTTDTVEQAVERAGIHKGNKGAEAALSACEMIELQRAVKESGS</sequence>
<dbReference type="PANTHER" id="PTHR21058:SF0">
    <property type="entry name" value="6,7-DIMETHYL-8-RIBITYLLUMAZINE SYNTHASE"/>
    <property type="match status" value="1"/>
</dbReference>
<evidence type="ECO:0000256" key="1">
    <source>
        <dbReference type="ARBA" id="ARBA00004917"/>
    </source>
</evidence>
<comment type="caution">
    <text evidence="8">The sequence shown here is derived from an EMBL/GenBank/DDBJ whole genome shotgun (WGS) entry which is preliminary data.</text>
</comment>
<dbReference type="InterPro" id="IPR034964">
    <property type="entry name" value="LS"/>
</dbReference>
<dbReference type="Gene3D" id="3.40.50.960">
    <property type="entry name" value="Lumazine/riboflavin synthase"/>
    <property type="match status" value="1"/>
</dbReference>
<organism evidence="8 9">
    <name type="scientific">Rhodohalobacter mucosus</name>
    <dbReference type="NCBI Taxonomy" id="2079485"/>
    <lineage>
        <taxon>Bacteria</taxon>
        <taxon>Pseudomonadati</taxon>
        <taxon>Balneolota</taxon>
        <taxon>Balneolia</taxon>
        <taxon>Balneolales</taxon>
        <taxon>Balneolaceae</taxon>
        <taxon>Rhodohalobacter</taxon>
    </lineage>
</organism>
<feature type="binding site" evidence="7">
    <location>
        <position position="115"/>
    </location>
    <ligand>
        <name>5-amino-6-(D-ribitylamino)uracil</name>
        <dbReference type="ChEBI" id="CHEBI:15934"/>
    </ligand>
</feature>
<dbReference type="NCBIfam" id="TIGR00114">
    <property type="entry name" value="lumazine-synth"/>
    <property type="match status" value="1"/>
</dbReference>
<dbReference type="UniPathway" id="UPA00275">
    <property type="reaction ID" value="UER00404"/>
</dbReference>
<dbReference type="Pfam" id="PF00885">
    <property type="entry name" value="DMRL_synthase"/>
    <property type="match status" value="1"/>
</dbReference>
<keyword evidence="4 7" id="KW-0686">Riboflavin biosynthesis</keyword>
<evidence type="ECO:0000313" key="9">
    <source>
        <dbReference type="Proteomes" id="UP000245533"/>
    </source>
</evidence>
<evidence type="ECO:0000313" key="8">
    <source>
        <dbReference type="EMBL" id="PWN05152.1"/>
    </source>
</evidence>
<dbReference type="HAMAP" id="MF_00178">
    <property type="entry name" value="Lumazine_synth"/>
    <property type="match status" value="1"/>
</dbReference>
<reference evidence="8 9" key="1">
    <citation type="submission" date="2018-05" db="EMBL/GenBank/DDBJ databases">
        <title>Rhodohalobacter halophilus gen. nov., sp. nov., a moderately halophilic member of the family Balneolaceae.</title>
        <authorList>
            <person name="Liu Z.-W."/>
        </authorList>
    </citation>
    <scope>NUCLEOTIDE SEQUENCE [LARGE SCALE GENOMIC DNA]</scope>
    <source>
        <strain evidence="8 9">8A47</strain>
    </source>
</reference>
<keyword evidence="9" id="KW-1185">Reference proteome</keyword>
<dbReference type="GO" id="GO:0005829">
    <property type="term" value="C:cytosol"/>
    <property type="evidence" value="ECO:0007669"/>
    <property type="project" value="TreeGrafter"/>
</dbReference>
<evidence type="ECO:0000256" key="7">
    <source>
        <dbReference type="HAMAP-Rule" id="MF_00178"/>
    </source>
</evidence>
<protein>
    <recommendedName>
        <fullName evidence="3 7">6,7-dimethyl-8-ribityllumazine synthase</fullName>
        <shortName evidence="7">DMRL synthase</shortName>
        <shortName evidence="7">LS</shortName>
        <shortName evidence="7">Lumazine synthase</shortName>
        <ecNumber evidence="3 7">2.5.1.78</ecNumber>
    </recommendedName>
</protein>
<feature type="binding site" evidence="7">
    <location>
        <begin position="87"/>
        <end position="88"/>
    </location>
    <ligand>
        <name>(2S)-2-hydroxy-3-oxobutyl phosphate</name>
        <dbReference type="ChEBI" id="CHEBI:58830"/>
    </ligand>
</feature>
<dbReference type="AlphaFoldDB" id="A0A316TSF4"/>
<evidence type="ECO:0000256" key="4">
    <source>
        <dbReference type="ARBA" id="ARBA00022619"/>
    </source>
</evidence>
<feature type="binding site" evidence="7">
    <location>
        <position position="129"/>
    </location>
    <ligand>
        <name>(2S)-2-hydroxy-3-oxobutyl phosphate</name>
        <dbReference type="ChEBI" id="CHEBI:58830"/>
    </ligand>
</feature>
<comment type="catalytic activity">
    <reaction evidence="6 7">
        <text>(2S)-2-hydroxy-3-oxobutyl phosphate + 5-amino-6-(D-ribitylamino)uracil = 6,7-dimethyl-8-(1-D-ribityl)lumazine + phosphate + 2 H2O + H(+)</text>
        <dbReference type="Rhea" id="RHEA:26152"/>
        <dbReference type="ChEBI" id="CHEBI:15377"/>
        <dbReference type="ChEBI" id="CHEBI:15378"/>
        <dbReference type="ChEBI" id="CHEBI:15934"/>
        <dbReference type="ChEBI" id="CHEBI:43474"/>
        <dbReference type="ChEBI" id="CHEBI:58201"/>
        <dbReference type="ChEBI" id="CHEBI:58830"/>
        <dbReference type="EC" id="2.5.1.78"/>
    </reaction>
</comment>
<accession>A0A316TSF4</accession>
<dbReference type="EC" id="2.5.1.78" evidence="3 7"/>
<dbReference type="PANTHER" id="PTHR21058">
    <property type="entry name" value="6,7-DIMETHYL-8-RIBITYLLUMAZINE SYNTHASE DMRL SYNTHASE LUMAZINE SYNTHASE"/>
    <property type="match status" value="1"/>
</dbReference>
<comment type="pathway">
    <text evidence="1 7">Cofactor biosynthesis; riboflavin biosynthesis; riboflavin from 2-hydroxy-3-oxobutyl phosphate and 5-amino-6-(D-ribitylamino)uracil: step 1/2.</text>
</comment>
<dbReference type="OrthoDB" id="9809709at2"/>
<evidence type="ECO:0000256" key="3">
    <source>
        <dbReference type="ARBA" id="ARBA00012664"/>
    </source>
</evidence>
<feature type="binding site" evidence="7">
    <location>
        <begin position="58"/>
        <end position="60"/>
    </location>
    <ligand>
        <name>5-amino-6-(D-ribitylamino)uracil</name>
        <dbReference type="ChEBI" id="CHEBI:15934"/>
    </ligand>
</feature>
<dbReference type="InterPro" id="IPR036467">
    <property type="entry name" value="LS/RS_sf"/>
</dbReference>
<proteinExistence type="inferred from homology"/>
<dbReference type="CDD" id="cd09209">
    <property type="entry name" value="Lumazine_synthase-I"/>
    <property type="match status" value="1"/>
</dbReference>
<evidence type="ECO:0000256" key="5">
    <source>
        <dbReference type="ARBA" id="ARBA00022679"/>
    </source>
</evidence>
<feature type="binding site" evidence="7">
    <location>
        <position position="24"/>
    </location>
    <ligand>
        <name>5-amino-6-(D-ribitylamino)uracil</name>
        <dbReference type="ChEBI" id="CHEBI:15934"/>
    </ligand>
</feature>
<feature type="binding site" evidence="7">
    <location>
        <begin position="82"/>
        <end position="84"/>
    </location>
    <ligand>
        <name>5-amino-6-(D-ribitylamino)uracil</name>
        <dbReference type="ChEBI" id="CHEBI:15934"/>
    </ligand>
</feature>
<dbReference type="GO" id="GO:0009231">
    <property type="term" value="P:riboflavin biosynthetic process"/>
    <property type="evidence" value="ECO:0007669"/>
    <property type="project" value="UniProtKB-UniRule"/>
</dbReference>
<evidence type="ECO:0000256" key="6">
    <source>
        <dbReference type="ARBA" id="ARBA00048785"/>
    </source>
</evidence>
<evidence type="ECO:0000256" key="2">
    <source>
        <dbReference type="ARBA" id="ARBA00007424"/>
    </source>
</evidence>
<dbReference type="SUPFAM" id="SSF52121">
    <property type="entry name" value="Lumazine synthase"/>
    <property type="match status" value="1"/>
</dbReference>
<dbReference type="InterPro" id="IPR002180">
    <property type="entry name" value="LS/RS"/>
</dbReference>